<keyword evidence="7" id="KW-0472">Membrane</keyword>
<dbReference type="AlphaFoldDB" id="A0A849BJT3"/>
<dbReference type="SMART" id="SM00387">
    <property type="entry name" value="HATPase_c"/>
    <property type="match status" value="1"/>
</dbReference>
<dbReference type="PROSITE" id="PS50109">
    <property type="entry name" value="HIS_KIN"/>
    <property type="match status" value="1"/>
</dbReference>
<dbReference type="InterPro" id="IPR050736">
    <property type="entry name" value="Sensor_HK_Regulatory"/>
</dbReference>
<dbReference type="Pfam" id="PF02518">
    <property type="entry name" value="HATPase_c"/>
    <property type="match status" value="1"/>
</dbReference>
<dbReference type="InterPro" id="IPR004358">
    <property type="entry name" value="Sig_transdc_His_kin-like_C"/>
</dbReference>
<keyword evidence="7" id="KW-1133">Transmembrane helix</keyword>
<keyword evidence="5 9" id="KW-0418">Kinase</keyword>
<accession>A0A849BJT3</accession>
<protein>
    <recommendedName>
        <fullName evidence="3">histidine kinase</fullName>
        <ecNumber evidence="3">2.7.13.3</ecNumber>
    </recommendedName>
</protein>
<dbReference type="InterPro" id="IPR005467">
    <property type="entry name" value="His_kinase_dom"/>
</dbReference>
<dbReference type="Gene3D" id="1.10.287.130">
    <property type="match status" value="1"/>
</dbReference>
<evidence type="ECO:0000256" key="1">
    <source>
        <dbReference type="ARBA" id="ARBA00000085"/>
    </source>
</evidence>
<keyword evidence="10" id="KW-1185">Reference proteome</keyword>
<evidence type="ECO:0000259" key="8">
    <source>
        <dbReference type="PROSITE" id="PS50109"/>
    </source>
</evidence>
<evidence type="ECO:0000256" key="3">
    <source>
        <dbReference type="ARBA" id="ARBA00012438"/>
    </source>
</evidence>
<dbReference type="GO" id="GO:0000155">
    <property type="term" value="F:phosphorelay sensor kinase activity"/>
    <property type="evidence" value="ECO:0007669"/>
    <property type="project" value="InterPro"/>
</dbReference>
<evidence type="ECO:0000256" key="6">
    <source>
        <dbReference type="ARBA" id="ARBA00023012"/>
    </source>
</evidence>
<keyword evidence="6" id="KW-0902">Two-component regulatory system</keyword>
<dbReference type="SUPFAM" id="SSF47384">
    <property type="entry name" value="Homodimeric domain of signal transducing histidine kinase"/>
    <property type="match status" value="1"/>
</dbReference>
<feature type="domain" description="Histidine kinase" evidence="8">
    <location>
        <begin position="97"/>
        <end position="315"/>
    </location>
</feature>
<dbReference type="PANTHER" id="PTHR43711:SF1">
    <property type="entry name" value="HISTIDINE KINASE 1"/>
    <property type="match status" value="1"/>
</dbReference>
<evidence type="ECO:0000256" key="4">
    <source>
        <dbReference type="ARBA" id="ARBA00022679"/>
    </source>
</evidence>
<keyword evidence="4" id="KW-0808">Transferase</keyword>
<dbReference type="PANTHER" id="PTHR43711">
    <property type="entry name" value="TWO-COMPONENT HISTIDINE KINASE"/>
    <property type="match status" value="1"/>
</dbReference>
<dbReference type="EMBL" id="JABEMA010000003">
    <property type="protein sequence ID" value="NNH21615.1"/>
    <property type="molecule type" value="Genomic_DNA"/>
</dbReference>
<dbReference type="GO" id="GO:0005886">
    <property type="term" value="C:plasma membrane"/>
    <property type="evidence" value="ECO:0007669"/>
    <property type="project" value="UniProtKB-SubCell"/>
</dbReference>
<evidence type="ECO:0000256" key="5">
    <source>
        <dbReference type="ARBA" id="ARBA00022777"/>
    </source>
</evidence>
<proteinExistence type="predicted"/>
<dbReference type="InterPro" id="IPR036890">
    <property type="entry name" value="HATPase_C_sf"/>
</dbReference>
<comment type="subcellular location">
    <subcellularLocation>
        <location evidence="2">Cell membrane</location>
    </subcellularLocation>
</comment>
<evidence type="ECO:0000313" key="9">
    <source>
        <dbReference type="EMBL" id="NNH21615.1"/>
    </source>
</evidence>
<comment type="catalytic activity">
    <reaction evidence="1">
        <text>ATP + protein L-histidine = ADP + protein N-phospho-L-histidine.</text>
        <dbReference type="EC" id="2.7.13.3"/>
    </reaction>
</comment>
<evidence type="ECO:0000313" key="10">
    <source>
        <dbReference type="Proteomes" id="UP000555552"/>
    </source>
</evidence>
<keyword evidence="7" id="KW-0812">Transmembrane</keyword>
<dbReference type="Proteomes" id="UP000555552">
    <property type="component" value="Unassembled WGS sequence"/>
</dbReference>
<dbReference type="RefSeq" id="WP_171201477.1">
    <property type="nucleotide sequence ID" value="NZ_BAAANP010000011.1"/>
</dbReference>
<dbReference type="CDD" id="cd00075">
    <property type="entry name" value="HATPase"/>
    <property type="match status" value="1"/>
</dbReference>
<reference evidence="9 10" key="1">
    <citation type="submission" date="2020-05" db="EMBL/GenBank/DDBJ databases">
        <title>MicrobeNet Type strains.</title>
        <authorList>
            <person name="Nicholson A.C."/>
        </authorList>
    </citation>
    <scope>NUCLEOTIDE SEQUENCE [LARGE SCALE GENOMIC DNA]</scope>
    <source>
        <strain evidence="9 10">JCM 14547</strain>
    </source>
</reference>
<evidence type="ECO:0000256" key="7">
    <source>
        <dbReference type="SAM" id="Phobius"/>
    </source>
</evidence>
<dbReference type="EC" id="2.7.13.3" evidence="3"/>
<feature type="transmembrane region" description="Helical" evidence="7">
    <location>
        <begin position="43"/>
        <end position="64"/>
    </location>
</feature>
<comment type="caution">
    <text evidence="9">The sequence shown here is derived from an EMBL/GenBank/DDBJ whole genome shotgun (WGS) entry which is preliminary data.</text>
</comment>
<dbReference type="InterPro" id="IPR036097">
    <property type="entry name" value="HisK_dim/P_sf"/>
</dbReference>
<gene>
    <name evidence="9" type="ORF">HLB09_00645</name>
</gene>
<sequence length="321" mass="33308">MTRRRTRALLALALAPLALGAVVRLLTAVGTVPDERLDVSALAGDWVLALGALVSVLAVLAVLLGRGAAARVHREADARVAAAEEAAAEGRRLLLSRLDHELKNPLMAMRAAVANVAADDAVTADPGTGAGLRSIDQQVVRLSRLTADLRKIADVELRGVDRRPVDLAAVLLDAVEAVRDQGGAEGRDVRVSLPRAPWPLPAVDGDEDLLGLAVANLVDNAVKYTPAGGTIEVRARDQAGRVLVEVADTGPGIAAEDLPHVWEELFRSPAVRGVPGSGLGLPLVRAVAEAHGGTATAESRVGRGTVVRLDLPSSRAETTAS</sequence>
<dbReference type="Gene3D" id="3.30.565.10">
    <property type="entry name" value="Histidine kinase-like ATPase, C-terminal domain"/>
    <property type="match status" value="1"/>
</dbReference>
<dbReference type="SUPFAM" id="SSF55874">
    <property type="entry name" value="ATPase domain of HSP90 chaperone/DNA topoisomerase II/histidine kinase"/>
    <property type="match status" value="1"/>
</dbReference>
<organism evidence="9 10">
    <name type="scientific">Pseudokineococcus marinus</name>
    <dbReference type="NCBI Taxonomy" id="351215"/>
    <lineage>
        <taxon>Bacteria</taxon>
        <taxon>Bacillati</taxon>
        <taxon>Actinomycetota</taxon>
        <taxon>Actinomycetes</taxon>
        <taxon>Kineosporiales</taxon>
        <taxon>Kineosporiaceae</taxon>
        <taxon>Pseudokineococcus</taxon>
    </lineage>
</organism>
<dbReference type="PRINTS" id="PR00344">
    <property type="entry name" value="BCTRLSENSOR"/>
</dbReference>
<name>A0A849BJT3_9ACTN</name>
<dbReference type="InterPro" id="IPR003594">
    <property type="entry name" value="HATPase_dom"/>
</dbReference>
<evidence type="ECO:0000256" key="2">
    <source>
        <dbReference type="ARBA" id="ARBA00004236"/>
    </source>
</evidence>